<dbReference type="InterPro" id="IPR007531">
    <property type="entry name" value="Dysbindin"/>
</dbReference>
<proteinExistence type="inferred from homology"/>
<dbReference type="EMBL" id="QDEB01029998">
    <property type="protein sequence ID" value="RZC39986.1"/>
    <property type="molecule type" value="Genomic_DNA"/>
</dbReference>
<evidence type="ECO:0000313" key="2">
    <source>
        <dbReference type="EMBL" id="RZC39986.1"/>
    </source>
</evidence>
<gene>
    <name evidence="2" type="ORF">BDFB_001087</name>
</gene>
<dbReference type="PANTHER" id="PTHR16294">
    <property type="entry name" value="DYSTROBREVIN BINDING PROTEIN 1 DYSBINDIN"/>
    <property type="match status" value="1"/>
</dbReference>
<reference evidence="2 3" key="1">
    <citation type="submission" date="2017-03" db="EMBL/GenBank/DDBJ databases">
        <title>Genome of the blue death feigning beetle - Asbolus verrucosus.</title>
        <authorList>
            <person name="Rider S.D."/>
        </authorList>
    </citation>
    <scope>NUCLEOTIDE SEQUENCE [LARGE SCALE GENOMIC DNA]</scope>
    <source>
        <strain evidence="2">Butters</strain>
        <tissue evidence="2">Head and leg muscle</tissue>
    </source>
</reference>
<comment type="caution">
    <text evidence="2">The sequence shown here is derived from an EMBL/GenBank/DDBJ whole genome shotgun (WGS) entry which is preliminary data.</text>
</comment>
<dbReference type="STRING" id="1661398.A0A482W4J7"/>
<protein>
    <submittedName>
        <fullName evidence="2">Dysbindin</fullName>
    </submittedName>
</protein>
<sequence length="239" mass="27935">MLSSIKDKLLNVKKTVPLFSTSNDKGCVQCELNMNAGSEILTHFQNEWQTLHKTNEENAKKAQEVADTIAQVARKIDRDKESLGLMTHLLSNSNLHANIVQCTEQIEQVYDSFNEVEEGLLQLEELIDNIEFENMKKQHRYHLQQYRLRKNESLQVLEASLKEKYEKSAAEHELKKQKELQERQKVFHEAFKNDLEIFKNFGTIPKLDLPKQPSALLEEIQVDYDEKELDQFFEDNPSK</sequence>
<name>A0A482W4J7_ASBVE</name>
<accession>A0A482W4J7</accession>
<dbReference type="OrthoDB" id="2445127at2759"/>
<dbReference type="AlphaFoldDB" id="A0A482W4J7"/>
<comment type="similarity">
    <text evidence="1">Belongs to the dysbindin family.</text>
</comment>
<organism evidence="2 3">
    <name type="scientific">Asbolus verrucosus</name>
    <name type="common">Desert ironclad beetle</name>
    <dbReference type="NCBI Taxonomy" id="1661398"/>
    <lineage>
        <taxon>Eukaryota</taxon>
        <taxon>Metazoa</taxon>
        <taxon>Ecdysozoa</taxon>
        <taxon>Arthropoda</taxon>
        <taxon>Hexapoda</taxon>
        <taxon>Insecta</taxon>
        <taxon>Pterygota</taxon>
        <taxon>Neoptera</taxon>
        <taxon>Endopterygota</taxon>
        <taxon>Coleoptera</taxon>
        <taxon>Polyphaga</taxon>
        <taxon>Cucujiformia</taxon>
        <taxon>Tenebrionidae</taxon>
        <taxon>Pimeliinae</taxon>
        <taxon>Asbolus</taxon>
    </lineage>
</organism>
<dbReference type="GO" id="GO:0005737">
    <property type="term" value="C:cytoplasm"/>
    <property type="evidence" value="ECO:0007669"/>
    <property type="project" value="InterPro"/>
</dbReference>
<dbReference type="Proteomes" id="UP000292052">
    <property type="component" value="Unassembled WGS sequence"/>
</dbReference>
<dbReference type="PANTHER" id="PTHR16294:SF6">
    <property type="entry name" value="DYNAMIN N-TERMINAL DOMAIN-CONTAINING PROTEIN"/>
    <property type="match status" value="1"/>
</dbReference>
<evidence type="ECO:0000313" key="3">
    <source>
        <dbReference type="Proteomes" id="UP000292052"/>
    </source>
</evidence>
<keyword evidence="3" id="KW-1185">Reference proteome</keyword>
<evidence type="ECO:0000256" key="1">
    <source>
        <dbReference type="ARBA" id="ARBA00008686"/>
    </source>
</evidence>